<dbReference type="Proteomes" id="UP000319825">
    <property type="component" value="Unassembled WGS sequence"/>
</dbReference>
<evidence type="ECO:0000313" key="4">
    <source>
        <dbReference type="Proteomes" id="UP000319825"/>
    </source>
</evidence>
<reference evidence="3 4" key="1">
    <citation type="submission" date="2019-07" db="EMBL/GenBank/DDBJ databases">
        <title>R&amp;d 2014.</title>
        <authorList>
            <person name="Klenk H.-P."/>
        </authorList>
    </citation>
    <scope>NUCLEOTIDE SEQUENCE [LARGE SCALE GENOMIC DNA]</scope>
    <source>
        <strain evidence="3 4">DSM 43868</strain>
    </source>
</reference>
<dbReference type="InterPro" id="IPR000891">
    <property type="entry name" value="PYR_CT"/>
</dbReference>
<feature type="domain" description="Pyruvate carboxyltransferase" evidence="2">
    <location>
        <begin position="56"/>
        <end position="323"/>
    </location>
</feature>
<protein>
    <submittedName>
        <fullName evidence="3">2-isopropylmalate synthase</fullName>
    </submittedName>
</protein>
<dbReference type="InterPro" id="IPR050073">
    <property type="entry name" value="2-IPM_HCS-like"/>
</dbReference>
<sequence>MTSSASGTPTNGSGEAQLRSTGVVVDFNWNSDPNPLAPLPGSLPSEPTPLQAAQADIVLSECLRDGLQGVGRYPSVDEMLRYLELLNNFGIRSATVGIYAGAGALDVTVKELLASMRDQFPDIVPSVLSVCTPASLRWTAECKEIHPALEAIVFMGSSPSRRMVQGWDLDFVLGKLETFIKQTVDEGIPVIGGTEHTTQTSPEDVREITRVQVENGAYRVAVADTIGIARPVGAYRLCRFVREILDELGTPDMKLDWHGHRDTGNALGNAMMALVAGADRIHVVSRGVGERSGNASLEEVVLNLAAIRQEGGLPVGWNMSELLGLISFYQEMVGVVTPEHGVLGKRYSYTSSGIHTDAILKANALAENARKAQDFELENKLRTMARTVYSAIDPAFVGGAYSVGVSQWSGLSSVKLAWLESGRDPEKLSAERAEEVLSHVKGLGRELEGEELEAWFAKS</sequence>
<comment type="caution">
    <text evidence="3">The sequence shown here is derived from an EMBL/GenBank/DDBJ whole genome shotgun (WGS) entry which is preliminary data.</text>
</comment>
<dbReference type="PANTHER" id="PTHR10277:SF9">
    <property type="entry name" value="2-ISOPROPYLMALATE SYNTHASE 1, CHLOROPLASTIC-RELATED"/>
    <property type="match status" value="1"/>
</dbReference>
<dbReference type="PROSITE" id="PS50991">
    <property type="entry name" value="PYR_CT"/>
    <property type="match status" value="1"/>
</dbReference>
<evidence type="ECO:0000313" key="3">
    <source>
        <dbReference type="EMBL" id="TWH68115.1"/>
    </source>
</evidence>
<evidence type="ECO:0000259" key="2">
    <source>
        <dbReference type="PROSITE" id="PS50991"/>
    </source>
</evidence>
<dbReference type="SUPFAM" id="SSF51569">
    <property type="entry name" value="Aldolase"/>
    <property type="match status" value="1"/>
</dbReference>
<dbReference type="CDD" id="cd03174">
    <property type="entry name" value="DRE_TIM_metallolyase"/>
    <property type="match status" value="1"/>
</dbReference>
<dbReference type="PANTHER" id="PTHR10277">
    <property type="entry name" value="HOMOCITRATE SYNTHASE-RELATED"/>
    <property type="match status" value="1"/>
</dbReference>
<keyword evidence="4" id="KW-1185">Reference proteome</keyword>
<evidence type="ECO:0000256" key="1">
    <source>
        <dbReference type="ARBA" id="ARBA00023211"/>
    </source>
</evidence>
<dbReference type="EMBL" id="VLKE01000001">
    <property type="protein sequence ID" value="TWH68115.1"/>
    <property type="molecule type" value="Genomic_DNA"/>
</dbReference>
<organism evidence="3 4">
    <name type="scientific">Micromonospora olivasterospora</name>
    <dbReference type="NCBI Taxonomy" id="1880"/>
    <lineage>
        <taxon>Bacteria</taxon>
        <taxon>Bacillati</taxon>
        <taxon>Actinomycetota</taxon>
        <taxon>Actinomycetes</taxon>
        <taxon>Micromonosporales</taxon>
        <taxon>Micromonosporaceae</taxon>
        <taxon>Micromonospora</taxon>
    </lineage>
</organism>
<name>A0A562IBN4_MICOL</name>
<dbReference type="GO" id="GO:0003852">
    <property type="term" value="F:2-isopropylmalate synthase activity"/>
    <property type="evidence" value="ECO:0007669"/>
    <property type="project" value="TreeGrafter"/>
</dbReference>
<dbReference type="InterPro" id="IPR013785">
    <property type="entry name" value="Aldolase_TIM"/>
</dbReference>
<dbReference type="Gene3D" id="3.20.20.70">
    <property type="entry name" value="Aldolase class I"/>
    <property type="match status" value="1"/>
</dbReference>
<keyword evidence="1" id="KW-0464">Manganese</keyword>
<dbReference type="GO" id="GO:0009098">
    <property type="term" value="P:L-leucine biosynthetic process"/>
    <property type="evidence" value="ECO:0007669"/>
    <property type="project" value="TreeGrafter"/>
</dbReference>
<dbReference type="AlphaFoldDB" id="A0A562IBN4"/>
<proteinExistence type="predicted"/>
<accession>A0A562IBN4</accession>
<gene>
    <name evidence="3" type="ORF">JD77_03103</name>
</gene>
<dbReference type="OrthoDB" id="9804858at2"/>
<dbReference type="Pfam" id="PF00682">
    <property type="entry name" value="HMGL-like"/>
    <property type="match status" value="1"/>
</dbReference>